<keyword evidence="2 6" id="KW-0378">Hydrolase</keyword>
<dbReference type="Proteomes" id="UP000199312">
    <property type="component" value="Unassembled WGS sequence"/>
</dbReference>
<evidence type="ECO:0000259" key="8">
    <source>
        <dbReference type="PROSITE" id="PS51779"/>
    </source>
</evidence>
<protein>
    <submittedName>
        <fullName evidence="9">NTE family protein</fullName>
    </submittedName>
</protein>
<gene>
    <name evidence="9" type="ORF">SAMN04488006_2464</name>
</gene>
<dbReference type="PROSITE" id="PS51779">
    <property type="entry name" value="POTRA"/>
    <property type="match status" value="1"/>
</dbReference>
<dbReference type="Pfam" id="PF01734">
    <property type="entry name" value="Patatin"/>
    <property type="match status" value="1"/>
</dbReference>
<sequence>MKKILFVTILFSFLIGFSQEKSEKKDVKVGLVLSGGGAKGFAHVAVLKVLEETGVRVDYIGGTSMGAIVGALYASGYTASQLDSILKSVNFDKILRDELPRKSKPFYEKESGEKYALTLPVKSKRVGIPTAISEGQNVLNLLTQLLQHVDHINDFSKLPIPFVCIATNLETGTQVVLDKGFLPEAVKASGSFPTLLAPVEIDGILLTDGGVVNNFPVNEVLDMGADVIIGVDIQSGLEAKKDLNSAVKILNQIVGFQMYKTLEYKHEKVDLLIKPDMKDFNVISFDKLNEIMAEGDRASREKTDELIKIAQKQVHKPAKKIKTNQIKKLHIKDIEIEGNKNYTRAYILGKLNLKKRDTISYSDLIEGINNLSATGNFENIQYKLVNDEKGSIVKFKMKENKVSNYLQFGVHFDDLYKTGILLNITSKHLFNKNDVISTDLVLGDNIRYNINYFIDNGFYTSFGFRSRYNSFNSNVKFDEANVNKINLVYEDLTNQAYVQTVFSRKFAIGAGIEHKKLKAFTETITSLENNGVPSNQSRLFFDKSNYFNLISYLKLDTYDKKYFQKKGFYLDADFRWFLTSSDYNGNFSPFSQLKGQIGFAQTFFNKLTLHFKSDAGVTFGKNENRALDYNVGGYGENFINNLIPLSGYNLASLNENAFLKSALTARCEFLPKNYVSFTANYARVEKDLFNEGKIFENTKSGYMFGYGLDTFLGPIEINYAWSPDHNDRFWYFNVGYWF</sequence>
<dbReference type="OrthoDB" id="9770965at2"/>
<dbReference type="PANTHER" id="PTHR14226:SF76">
    <property type="entry name" value="NTE FAMILY PROTEIN RSSA"/>
    <property type="match status" value="1"/>
</dbReference>
<evidence type="ECO:0000256" key="5">
    <source>
        <dbReference type="ARBA" id="ARBA00023136"/>
    </source>
</evidence>
<dbReference type="GO" id="GO:0016042">
    <property type="term" value="P:lipid catabolic process"/>
    <property type="evidence" value="ECO:0007669"/>
    <property type="project" value="UniProtKB-UniRule"/>
</dbReference>
<evidence type="ECO:0000256" key="2">
    <source>
        <dbReference type="ARBA" id="ARBA00022801"/>
    </source>
</evidence>
<dbReference type="Gene3D" id="3.40.1090.10">
    <property type="entry name" value="Cytosolic phospholipase A2 catalytic domain"/>
    <property type="match status" value="2"/>
</dbReference>
<dbReference type="SUPFAM" id="SSF52151">
    <property type="entry name" value="FabD/lysophospholipase-like"/>
    <property type="match status" value="1"/>
</dbReference>
<keyword evidence="4 6" id="KW-0443">Lipid metabolism</keyword>
<evidence type="ECO:0000256" key="6">
    <source>
        <dbReference type="PROSITE-ProRule" id="PRU01161"/>
    </source>
</evidence>
<dbReference type="AlphaFoldDB" id="A0A1I6RH88"/>
<dbReference type="Pfam" id="PF19143">
    <property type="entry name" value="Omp85_2"/>
    <property type="match status" value="1"/>
</dbReference>
<dbReference type="RefSeq" id="WP_090227174.1">
    <property type="nucleotide sequence ID" value="NZ_FOZP01000006.1"/>
</dbReference>
<feature type="short sequence motif" description="GXSXG" evidence="6">
    <location>
        <begin position="62"/>
        <end position="66"/>
    </location>
</feature>
<feature type="short sequence motif" description="DGA/G" evidence="6">
    <location>
        <begin position="208"/>
        <end position="210"/>
    </location>
</feature>
<keyword evidence="3 6" id="KW-0442">Lipid degradation</keyword>
<dbReference type="Gene3D" id="3.10.20.310">
    <property type="entry name" value="membrane protein fhac"/>
    <property type="match status" value="1"/>
</dbReference>
<dbReference type="STRING" id="593133.SAMN04488006_2464"/>
<keyword evidence="10" id="KW-1185">Reference proteome</keyword>
<dbReference type="CDD" id="cd07205">
    <property type="entry name" value="Pat_PNPLA6_PNPLA7_NTE1_like"/>
    <property type="match status" value="1"/>
</dbReference>
<feature type="active site" description="Proton acceptor" evidence="6">
    <location>
        <position position="208"/>
    </location>
</feature>
<keyword evidence="5" id="KW-0472">Membrane</keyword>
<dbReference type="GO" id="GO:0016787">
    <property type="term" value="F:hydrolase activity"/>
    <property type="evidence" value="ECO:0007669"/>
    <property type="project" value="UniProtKB-UniRule"/>
</dbReference>
<evidence type="ECO:0000259" key="7">
    <source>
        <dbReference type="PROSITE" id="PS51635"/>
    </source>
</evidence>
<evidence type="ECO:0000256" key="4">
    <source>
        <dbReference type="ARBA" id="ARBA00023098"/>
    </source>
</evidence>
<dbReference type="GO" id="GO:0019867">
    <property type="term" value="C:outer membrane"/>
    <property type="evidence" value="ECO:0007669"/>
    <property type="project" value="InterPro"/>
</dbReference>
<dbReference type="InterPro" id="IPR034746">
    <property type="entry name" value="POTRA"/>
</dbReference>
<name>A0A1I6RH88_9FLAO</name>
<feature type="active site" description="Nucleophile" evidence="6">
    <location>
        <position position="64"/>
    </location>
</feature>
<feature type="short sequence motif" description="GXGXXG" evidence="6">
    <location>
        <begin position="35"/>
        <end position="40"/>
    </location>
</feature>
<accession>A0A1I6RH88</accession>
<dbReference type="PROSITE" id="PS51635">
    <property type="entry name" value="PNPLA"/>
    <property type="match status" value="1"/>
</dbReference>
<dbReference type="InterPro" id="IPR016035">
    <property type="entry name" value="Acyl_Trfase/lysoPLipase"/>
</dbReference>
<evidence type="ECO:0000256" key="3">
    <source>
        <dbReference type="ARBA" id="ARBA00022963"/>
    </source>
</evidence>
<organism evidence="9 10">
    <name type="scientific">Lutibacter maritimus</name>
    <dbReference type="NCBI Taxonomy" id="593133"/>
    <lineage>
        <taxon>Bacteria</taxon>
        <taxon>Pseudomonadati</taxon>
        <taxon>Bacteroidota</taxon>
        <taxon>Flavobacteriia</taxon>
        <taxon>Flavobacteriales</taxon>
        <taxon>Flavobacteriaceae</taxon>
        <taxon>Lutibacter</taxon>
    </lineage>
</organism>
<feature type="domain" description="POTRA" evidence="8">
    <location>
        <begin position="329"/>
        <end position="400"/>
    </location>
</feature>
<dbReference type="InterPro" id="IPR002641">
    <property type="entry name" value="PNPLA_dom"/>
</dbReference>
<comment type="subcellular location">
    <subcellularLocation>
        <location evidence="1">Membrane</location>
    </subcellularLocation>
</comment>
<dbReference type="InterPro" id="IPR043864">
    <property type="entry name" value="Omp85-like_dom"/>
</dbReference>
<evidence type="ECO:0000256" key="1">
    <source>
        <dbReference type="ARBA" id="ARBA00004370"/>
    </source>
</evidence>
<proteinExistence type="predicted"/>
<dbReference type="InterPro" id="IPR050301">
    <property type="entry name" value="NTE"/>
</dbReference>
<dbReference type="PANTHER" id="PTHR14226">
    <property type="entry name" value="NEUROPATHY TARGET ESTERASE/SWISS CHEESE D.MELANOGASTER"/>
    <property type="match status" value="1"/>
</dbReference>
<feature type="domain" description="PNPLA" evidence="7">
    <location>
        <begin position="31"/>
        <end position="221"/>
    </location>
</feature>
<dbReference type="EMBL" id="FOZP01000006">
    <property type="protein sequence ID" value="SFS64035.1"/>
    <property type="molecule type" value="Genomic_DNA"/>
</dbReference>
<reference evidence="10" key="1">
    <citation type="submission" date="2016-10" db="EMBL/GenBank/DDBJ databases">
        <authorList>
            <person name="Varghese N."/>
            <person name="Submissions S."/>
        </authorList>
    </citation>
    <scope>NUCLEOTIDE SEQUENCE [LARGE SCALE GENOMIC DNA]</scope>
    <source>
        <strain evidence="10">DSM 24450</strain>
    </source>
</reference>
<evidence type="ECO:0000313" key="9">
    <source>
        <dbReference type="EMBL" id="SFS64035.1"/>
    </source>
</evidence>
<evidence type="ECO:0000313" key="10">
    <source>
        <dbReference type="Proteomes" id="UP000199312"/>
    </source>
</evidence>